<dbReference type="InterPro" id="IPR058240">
    <property type="entry name" value="rSAM_sf"/>
</dbReference>
<organism evidence="5 6">
    <name type="scientific">Exobacillus caeni</name>
    <dbReference type="NCBI Taxonomy" id="2574798"/>
    <lineage>
        <taxon>Bacteria</taxon>
        <taxon>Bacillati</taxon>
        <taxon>Bacillota</taxon>
        <taxon>Bacilli</taxon>
        <taxon>Bacillales</taxon>
        <taxon>Guptibacillaceae</taxon>
        <taxon>Exobacillus</taxon>
    </lineage>
</organism>
<dbReference type="RefSeq" id="WP_138128072.1">
    <property type="nucleotide sequence ID" value="NZ_SWLG01000013.1"/>
</dbReference>
<dbReference type="Proteomes" id="UP000308230">
    <property type="component" value="Unassembled WGS sequence"/>
</dbReference>
<dbReference type="SFLD" id="SFLDS00029">
    <property type="entry name" value="Radical_SAM"/>
    <property type="match status" value="1"/>
</dbReference>
<gene>
    <name evidence="5" type="ORF">FCL54_17275</name>
</gene>
<dbReference type="PANTHER" id="PTHR43432">
    <property type="entry name" value="SLR0285 PROTEIN"/>
    <property type="match status" value="1"/>
</dbReference>
<dbReference type="InterPro" id="IPR040086">
    <property type="entry name" value="MJ0683-like"/>
</dbReference>
<evidence type="ECO:0000256" key="2">
    <source>
        <dbReference type="ARBA" id="ARBA00023004"/>
    </source>
</evidence>
<dbReference type="GO" id="GO:0046872">
    <property type="term" value="F:metal ion binding"/>
    <property type="evidence" value="ECO:0007669"/>
    <property type="project" value="UniProtKB-KW"/>
</dbReference>
<feature type="domain" description="Radical SAM core" evidence="4">
    <location>
        <begin position="20"/>
        <end position="253"/>
    </location>
</feature>
<dbReference type="SFLD" id="SFLDG01084">
    <property type="entry name" value="Uncharacterised_Radical_SAM_Su"/>
    <property type="match status" value="1"/>
</dbReference>
<reference evidence="5 6" key="1">
    <citation type="submission" date="2019-04" db="EMBL/GenBank/DDBJ databases">
        <title>Bacillus caeni sp. nov., a bacterium isolated from mangrove sediment.</title>
        <authorList>
            <person name="Huang H."/>
            <person name="Mo K."/>
            <person name="Hu Y."/>
        </authorList>
    </citation>
    <scope>NUCLEOTIDE SEQUENCE [LARGE SCALE GENOMIC DNA]</scope>
    <source>
        <strain evidence="5 6">HB172195</strain>
    </source>
</reference>
<name>A0A5R9F8V4_9BACL</name>
<evidence type="ECO:0000259" key="4">
    <source>
        <dbReference type="PROSITE" id="PS51918"/>
    </source>
</evidence>
<keyword evidence="2" id="KW-0408">Iron</keyword>
<keyword evidence="1" id="KW-0479">Metal-binding</keyword>
<dbReference type="GO" id="GO:0051536">
    <property type="term" value="F:iron-sulfur cluster binding"/>
    <property type="evidence" value="ECO:0007669"/>
    <property type="project" value="UniProtKB-KW"/>
</dbReference>
<evidence type="ECO:0000256" key="1">
    <source>
        <dbReference type="ARBA" id="ARBA00022723"/>
    </source>
</evidence>
<dbReference type="EMBL" id="SWLG01000013">
    <property type="protein sequence ID" value="TLS36135.1"/>
    <property type="molecule type" value="Genomic_DNA"/>
</dbReference>
<evidence type="ECO:0000313" key="5">
    <source>
        <dbReference type="EMBL" id="TLS36135.1"/>
    </source>
</evidence>
<sequence>MSARVTMKESKSILTTATGFLEGYTHTLNPYAGCSFGCSYCYVRQMPIGLFREETWGEWVDVKQNAAALLEKDLAKARKKGAVSIFMSSSTDPYQPAEHKAEITRGILEMLTEDQPDFLLVQTRSPLVKRDLDLLSKFGNKVRVSMTVETDLDSVRKIFAASAPPIQARLKTLKILNEAGIPVQAALSPVLPCSDQFPSRLKEVTNRVVIDDFFTGDGSGGKRTEKLKIRDIYKKYNLDKWYNPNAHKMVYRLLRKEFKEAELFISKEGFLP</sequence>
<proteinExistence type="predicted"/>
<dbReference type="AlphaFoldDB" id="A0A5R9F8V4"/>
<dbReference type="PANTHER" id="PTHR43432:SF3">
    <property type="entry name" value="SLR0285 PROTEIN"/>
    <property type="match status" value="1"/>
</dbReference>
<keyword evidence="6" id="KW-1185">Reference proteome</keyword>
<evidence type="ECO:0000313" key="6">
    <source>
        <dbReference type="Proteomes" id="UP000308230"/>
    </source>
</evidence>
<dbReference type="Gene3D" id="3.80.30.30">
    <property type="match status" value="1"/>
</dbReference>
<dbReference type="Pfam" id="PF04055">
    <property type="entry name" value="Radical_SAM"/>
    <property type="match status" value="1"/>
</dbReference>
<accession>A0A5R9F8V4</accession>
<dbReference type="PROSITE" id="PS51918">
    <property type="entry name" value="RADICAL_SAM"/>
    <property type="match status" value="1"/>
</dbReference>
<comment type="caution">
    <text evidence="5">The sequence shown here is derived from an EMBL/GenBank/DDBJ whole genome shotgun (WGS) entry which is preliminary data.</text>
</comment>
<dbReference type="OrthoDB" id="9785699at2"/>
<dbReference type="CDD" id="cd01335">
    <property type="entry name" value="Radical_SAM"/>
    <property type="match status" value="1"/>
</dbReference>
<evidence type="ECO:0000256" key="3">
    <source>
        <dbReference type="ARBA" id="ARBA00023014"/>
    </source>
</evidence>
<dbReference type="SUPFAM" id="SSF102114">
    <property type="entry name" value="Radical SAM enzymes"/>
    <property type="match status" value="1"/>
</dbReference>
<keyword evidence="3" id="KW-0411">Iron-sulfur</keyword>
<protein>
    <submittedName>
        <fullName evidence="5">Radical SAM protein</fullName>
    </submittedName>
</protein>
<dbReference type="GO" id="GO:0003824">
    <property type="term" value="F:catalytic activity"/>
    <property type="evidence" value="ECO:0007669"/>
    <property type="project" value="InterPro"/>
</dbReference>
<dbReference type="InterPro" id="IPR007197">
    <property type="entry name" value="rSAM"/>
</dbReference>